<proteinExistence type="inferred from homology"/>
<reference evidence="10" key="1">
    <citation type="submission" date="2016-10" db="EMBL/GenBank/DDBJ databases">
        <authorList>
            <person name="Varghese N."/>
            <person name="Submissions S."/>
        </authorList>
    </citation>
    <scope>NUCLEOTIDE SEQUENCE [LARGE SCALE GENOMIC DNA]</scope>
    <source>
        <strain evidence="10">CGMCC 1.11014</strain>
    </source>
</reference>
<comment type="subcellular location">
    <subcellularLocation>
        <location evidence="1">Cell membrane</location>
        <topology evidence="1">Multi-pass membrane protein</topology>
    </subcellularLocation>
</comment>
<keyword evidence="10" id="KW-1185">Reference proteome</keyword>
<keyword evidence="3" id="KW-1003">Cell membrane</keyword>
<keyword evidence="4 8" id="KW-0812">Transmembrane</keyword>
<evidence type="ECO:0000256" key="1">
    <source>
        <dbReference type="ARBA" id="ARBA00004651"/>
    </source>
</evidence>
<dbReference type="STRING" id="1035707.SAMN05216552_101317"/>
<gene>
    <name evidence="9" type="ORF">SAMN05216552_101317</name>
</gene>
<dbReference type="EMBL" id="FPBO01000013">
    <property type="protein sequence ID" value="SFU88761.1"/>
    <property type="molecule type" value="Genomic_DNA"/>
</dbReference>
<sequence length="296" mass="29486">MQAARTAPRWHWRLALGAAIGLAGAAVLLRDFAALVAGLEPGMRGALNGGAMAALATATGTLPVLCSQTLSQRTYDAFLGFGAGVMLAATAFSLVLPSIAASRGAGAGPFTASGVTGAGILLGAALVLGLGRLVHANRPPADMSAERADSLKRAWLFVAAVAIHNLPEGAAIGVAFGGIDPLKAQSLATGIAVQDIPEGMVVALALRTVGYGRVYAALMGTASGLVEPVAAVAAAAVIDVSAGVLPWGLAIAAGAMLFVICHDVVPESHRNGNRASASSAVVVGFITMMMLDTALS</sequence>
<feature type="transmembrane region" description="Helical" evidence="8">
    <location>
        <begin position="244"/>
        <end position="265"/>
    </location>
</feature>
<comment type="similarity">
    <text evidence="2">Belongs to the ZIP transporter (TC 2.A.5) family.</text>
</comment>
<protein>
    <submittedName>
        <fullName evidence="9">Zinc transporter, ZIP family</fullName>
    </submittedName>
</protein>
<keyword evidence="5" id="KW-0862">Zinc</keyword>
<dbReference type="GO" id="GO:0005385">
    <property type="term" value="F:zinc ion transmembrane transporter activity"/>
    <property type="evidence" value="ECO:0007669"/>
    <property type="project" value="TreeGrafter"/>
</dbReference>
<dbReference type="AlphaFoldDB" id="A0A1I7JU74"/>
<name>A0A1I7JU74_9BURK</name>
<dbReference type="GO" id="GO:0005886">
    <property type="term" value="C:plasma membrane"/>
    <property type="evidence" value="ECO:0007669"/>
    <property type="project" value="UniProtKB-SubCell"/>
</dbReference>
<evidence type="ECO:0000256" key="3">
    <source>
        <dbReference type="ARBA" id="ARBA00022475"/>
    </source>
</evidence>
<evidence type="ECO:0000313" key="9">
    <source>
        <dbReference type="EMBL" id="SFU88761.1"/>
    </source>
</evidence>
<evidence type="ECO:0000256" key="5">
    <source>
        <dbReference type="ARBA" id="ARBA00022833"/>
    </source>
</evidence>
<dbReference type="PANTHER" id="PTHR11040">
    <property type="entry name" value="ZINC/IRON TRANSPORTER"/>
    <property type="match status" value="1"/>
</dbReference>
<feature type="transmembrane region" description="Helical" evidence="8">
    <location>
        <begin position="112"/>
        <end position="134"/>
    </location>
</feature>
<feature type="transmembrane region" description="Helical" evidence="8">
    <location>
        <begin position="214"/>
        <end position="238"/>
    </location>
</feature>
<feature type="transmembrane region" description="Helical" evidence="8">
    <location>
        <begin position="277"/>
        <end position="295"/>
    </location>
</feature>
<dbReference type="PANTHER" id="PTHR11040:SF211">
    <property type="entry name" value="ZINC TRANSPORTER ZIP11"/>
    <property type="match status" value="1"/>
</dbReference>
<keyword evidence="6 8" id="KW-1133">Transmembrane helix</keyword>
<evidence type="ECO:0000256" key="8">
    <source>
        <dbReference type="SAM" id="Phobius"/>
    </source>
</evidence>
<evidence type="ECO:0000256" key="4">
    <source>
        <dbReference type="ARBA" id="ARBA00022692"/>
    </source>
</evidence>
<dbReference type="Proteomes" id="UP000199391">
    <property type="component" value="Unassembled WGS sequence"/>
</dbReference>
<dbReference type="InterPro" id="IPR003689">
    <property type="entry name" value="ZIP"/>
</dbReference>
<organism evidence="9 10">
    <name type="scientific">Pseudoduganella namucuonensis</name>
    <dbReference type="NCBI Taxonomy" id="1035707"/>
    <lineage>
        <taxon>Bacteria</taxon>
        <taxon>Pseudomonadati</taxon>
        <taxon>Pseudomonadota</taxon>
        <taxon>Betaproteobacteria</taxon>
        <taxon>Burkholderiales</taxon>
        <taxon>Oxalobacteraceae</taxon>
        <taxon>Telluria group</taxon>
        <taxon>Pseudoduganella</taxon>
    </lineage>
</organism>
<evidence type="ECO:0000256" key="7">
    <source>
        <dbReference type="ARBA" id="ARBA00023136"/>
    </source>
</evidence>
<dbReference type="Pfam" id="PF02535">
    <property type="entry name" value="Zip"/>
    <property type="match status" value="1"/>
</dbReference>
<feature type="transmembrane region" description="Helical" evidence="8">
    <location>
        <begin position="48"/>
        <end position="66"/>
    </location>
</feature>
<dbReference type="RefSeq" id="WP_229490333.1">
    <property type="nucleotide sequence ID" value="NZ_FPBO01000013.1"/>
</dbReference>
<feature type="transmembrane region" description="Helical" evidence="8">
    <location>
        <begin position="78"/>
        <end position="100"/>
    </location>
</feature>
<evidence type="ECO:0000313" key="10">
    <source>
        <dbReference type="Proteomes" id="UP000199391"/>
    </source>
</evidence>
<keyword evidence="7 8" id="KW-0472">Membrane</keyword>
<evidence type="ECO:0000256" key="2">
    <source>
        <dbReference type="ARBA" id="ARBA00006939"/>
    </source>
</evidence>
<evidence type="ECO:0000256" key="6">
    <source>
        <dbReference type="ARBA" id="ARBA00022989"/>
    </source>
</evidence>
<accession>A0A1I7JU74</accession>